<proteinExistence type="predicted"/>
<keyword evidence="5" id="KW-1185">Reference proteome</keyword>
<dbReference type="RefSeq" id="WP_092498323.1">
    <property type="nucleotide sequence ID" value="NZ_FOFG01000013.1"/>
</dbReference>
<evidence type="ECO:0000313" key="5">
    <source>
        <dbReference type="Proteomes" id="UP000199647"/>
    </source>
</evidence>
<dbReference type="Pfam" id="PF03022">
    <property type="entry name" value="MRJP"/>
    <property type="match status" value="1"/>
</dbReference>
<organism evidence="4 5">
    <name type="scientific">Faunimonas pinastri</name>
    <dbReference type="NCBI Taxonomy" id="1855383"/>
    <lineage>
        <taxon>Bacteria</taxon>
        <taxon>Pseudomonadati</taxon>
        <taxon>Pseudomonadota</taxon>
        <taxon>Alphaproteobacteria</taxon>
        <taxon>Hyphomicrobiales</taxon>
        <taxon>Afifellaceae</taxon>
        <taxon>Faunimonas</taxon>
    </lineage>
</organism>
<keyword evidence="3" id="KW-0732">Signal</keyword>
<dbReference type="PANTHER" id="PTHR10009:SF18">
    <property type="entry name" value="PROTEIN YELLOW-LIKE PROTEIN"/>
    <property type="match status" value="1"/>
</dbReference>
<dbReference type="InterPro" id="IPR017996">
    <property type="entry name" value="MRJP/yellow-related"/>
</dbReference>
<dbReference type="SUPFAM" id="SSF101898">
    <property type="entry name" value="NHL repeat"/>
    <property type="match status" value="1"/>
</dbReference>
<name>A0A1H9MGC7_9HYPH</name>
<evidence type="ECO:0000256" key="1">
    <source>
        <dbReference type="ARBA" id="ARBA00004613"/>
    </source>
</evidence>
<feature type="signal peptide" evidence="3">
    <location>
        <begin position="1"/>
        <end position="36"/>
    </location>
</feature>
<dbReference type="Gene3D" id="2.120.10.30">
    <property type="entry name" value="TolB, C-terminal domain"/>
    <property type="match status" value="1"/>
</dbReference>
<feature type="chain" id="PRO_5011715211" evidence="3">
    <location>
        <begin position="37"/>
        <end position="392"/>
    </location>
</feature>
<protein>
    <submittedName>
        <fullName evidence="4">Major royal jelly protein</fullName>
    </submittedName>
</protein>
<dbReference type="Proteomes" id="UP000199647">
    <property type="component" value="Unassembled WGS sequence"/>
</dbReference>
<sequence>MQHAPRRRLLLATAVLALVALGPGLGLGLASSPASAADAENGTKPAAMDYSKGGKLDLVASWPDRQITGVTVAGDGRIFVNLPRWNKDVPISVAELKPDGELQPYPDADWNGWRNTRHLSPKDHFVCVQSVVADRHGSLWVVDPAAPGMSGPVKGGPKLVKIDLKTNKVSRTYPIDDAVAPPGSYLNDIRFSPDGGWAYLTDSGIKGALVVVDLKSGDARRVLDGDPSTQADQSLVPKVDGHELRRPDGRTLQSAADGIALSPDGETIYWQALTGKTLYSIPTGVLRDASLKPSVVADKVRKVGTTHPADGLWIDGAGKLYVSNPAANSVEMGEPGGDLKVLVQDDRLRWPDTFSQAPDGTIYISGSHIQDSPWFKPDAKATPSELWKISPK</sequence>
<evidence type="ECO:0000256" key="2">
    <source>
        <dbReference type="ARBA" id="ARBA00022525"/>
    </source>
</evidence>
<dbReference type="STRING" id="1855383.SAMN05216548_113105"/>
<evidence type="ECO:0000256" key="3">
    <source>
        <dbReference type="SAM" id="SignalP"/>
    </source>
</evidence>
<dbReference type="PROSITE" id="PS51318">
    <property type="entry name" value="TAT"/>
    <property type="match status" value="1"/>
</dbReference>
<dbReference type="PANTHER" id="PTHR10009">
    <property type="entry name" value="PROTEIN YELLOW-RELATED"/>
    <property type="match status" value="1"/>
</dbReference>
<dbReference type="EMBL" id="FOFG01000013">
    <property type="protein sequence ID" value="SER22714.1"/>
    <property type="molecule type" value="Genomic_DNA"/>
</dbReference>
<comment type="subcellular location">
    <subcellularLocation>
        <location evidence="1">Secreted</location>
    </subcellularLocation>
</comment>
<dbReference type="GO" id="GO:0005576">
    <property type="term" value="C:extracellular region"/>
    <property type="evidence" value="ECO:0007669"/>
    <property type="project" value="UniProtKB-SubCell"/>
</dbReference>
<gene>
    <name evidence="4" type="ORF">SAMN05216548_113105</name>
</gene>
<dbReference type="InterPro" id="IPR011042">
    <property type="entry name" value="6-blade_b-propeller_TolB-like"/>
</dbReference>
<keyword evidence="2" id="KW-0964">Secreted</keyword>
<evidence type="ECO:0000313" key="4">
    <source>
        <dbReference type="EMBL" id="SER22714.1"/>
    </source>
</evidence>
<dbReference type="OrthoDB" id="9797664at2"/>
<accession>A0A1H9MGC7</accession>
<dbReference type="AlphaFoldDB" id="A0A1H9MGC7"/>
<reference evidence="4 5" key="1">
    <citation type="submission" date="2016-10" db="EMBL/GenBank/DDBJ databases">
        <authorList>
            <person name="de Groot N.N."/>
        </authorList>
    </citation>
    <scope>NUCLEOTIDE SEQUENCE [LARGE SCALE GENOMIC DNA]</scope>
    <source>
        <strain evidence="4 5">A52C2</strain>
    </source>
</reference>
<dbReference type="InterPro" id="IPR006311">
    <property type="entry name" value="TAT_signal"/>
</dbReference>